<dbReference type="Proteomes" id="UP000660454">
    <property type="component" value="Unassembled WGS sequence"/>
</dbReference>
<name>A0ABQ4GMS8_9ACTN</name>
<dbReference type="RefSeq" id="WP_204049273.1">
    <property type="nucleotide sequence ID" value="NZ_BOOF01000017.1"/>
</dbReference>
<evidence type="ECO:0000313" key="2">
    <source>
        <dbReference type="EMBL" id="GIH62665.1"/>
    </source>
</evidence>
<accession>A0ABQ4GMS8</accession>
<evidence type="ECO:0000313" key="3">
    <source>
        <dbReference type="Proteomes" id="UP000660454"/>
    </source>
</evidence>
<feature type="domain" description="DUF1918" evidence="1">
    <location>
        <begin position="1"/>
        <end position="59"/>
    </location>
</feature>
<dbReference type="Gene3D" id="2.30.30.440">
    <property type="entry name" value="Domain of unknown function DUF1918"/>
    <property type="match status" value="1"/>
</dbReference>
<dbReference type="InterPro" id="IPR015035">
    <property type="entry name" value="DUF1918"/>
</dbReference>
<keyword evidence="3" id="KW-1185">Reference proteome</keyword>
<dbReference type="EMBL" id="BOOF01000017">
    <property type="protein sequence ID" value="GIH62665.1"/>
    <property type="molecule type" value="Genomic_DNA"/>
</dbReference>
<protein>
    <recommendedName>
        <fullName evidence="1">DUF1918 domain-containing protein</fullName>
    </recommendedName>
</protein>
<proteinExistence type="predicted"/>
<dbReference type="Pfam" id="PF08940">
    <property type="entry name" value="DUF1918"/>
    <property type="match status" value="1"/>
</dbReference>
<gene>
    <name evidence="2" type="ORF">Msi02_34820</name>
</gene>
<evidence type="ECO:0000259" key="1">
    <source>
        <dbReference type="Pfam" id="PF08940"/>
    </source>
</evidence>
<reference evidence="2 3" key="1">
    <citation type="submission" date="2021-01" db="EMBL/GenBank/DDBJ databases">
        <title>Whole genome shotgun sequence of Microbispora siamensis NBRC 104113.</title>
        <authorList>
            <person name="Komaki H."/>
            <person name="Tamura T."/>
        </authorList>
    </citation>
    <scope>NUCLEOTIDE SEQUENCE [LARGE SCALE GENOMIC DNA]</scope>
    <source>
        <strain evidence="2 3">NBRC 104113</strain>
    </source>
</reference>
<sequence length="74" mass="8611">MKASVGDRLIVESIHRGRAGRIGIVVALYHTDGSPPYLVRWLDEERETLCFFPGPDARVEHYVEHYWERFPESP</sequence>
<dbReference type="SUPFAM" id="SSF50118">
    <property type="entry name" value="Cell growth inhibitor/plasmid maintenance toxic component"/>
    <property type="match status" value="1"/>
</dbReference>
<comment type="caution">
    <text evidence="2">The sequence shown here is derived from an EMBL/GenBank/DDBJ whole genome shotgun (WGS) entry which is preliminary data.</text>
</comment>
<organism evidence="2 3">
    <name type="scientific">Microbispora siamensis</name>
    <dbReference type="NCBI Taxonomy" id="564413"/>
    <lineage>
        <taxon>Bacteria</taxon>
        <taxon>Bacillati</taxon>
        <taxon>Actinomycetota</taxon>
        <taxon>Actinomycetes</taxon>
        <taxon>Streptosporangiales</taxon>
        <taxon>Streptosporangiaceae</taxon>
        <taxon>Microbispora</taxon>
    </lineage>
</organism>